<reference evidence="1 2" key="1">
    <citation type="journal article" date="2015" name="Sci. Rep.">
        <title>The power of single molecule real-time sequencing technology in the de novo assembly of a eukaryotic genome.</title>
        <authorList>
            <person name="Sakai H."/>
            <person name="Naito K."/>
            <person name="Ogiso-Tanaka E."/>
            <person name="Takahashi Y."/>
            <person name="Iseki K."/>
            <person name="Muto C."/>
            <person name="Satou K."/>
            <person name="Teruya K."/>
            <person name="Shiroma A."/>
            <person name="Shimoji M."/>
            <person name="Hirano T."/>
            <person name="Itoh T."/>
            <person name="Kaga A."/>
            <person name="Tomooka N."/>
        </authorList>
    </citation>
    <scope>NUCLEOTIDE SEQUENCE [LARGE SCALE GENOMIC DNA]</scope>
    <source>
        <strain evidence="2">cv. Shumari</strain>
    </source>
</reference>
<gene>
    <name evidence="1" type="primary">Vigan.01G402900</name>
    <name evidence="1" type="ORF">VIGAN_01402900</name>
</gene>
<dbReference type="AlphaFoldDB" id="A0A0S3R694"/>
<protein>
    <submittedName>
        <fullName evidence="1">Uncharacterized protein</fullName>
    </submittedName>
</protein>
<dbReference type="EMBL" id="AP015034">
    <property type="protein sequence ID" value="BAT76071.1"/>
    <property type="molecule type" value="Genomic_DNA"/>
</dbReference>
<sequence length="85" mass="9002">MQPVNKLLPSPLGTHSCTFFAASVKHILHLPLFSVDQHCARAKTPSPPSTANPRSAASSVTFDTVAVTRLAVSFPTVGLTQMPMS</sequence>
<accession>A0A0S3R694</accession>
<name>A0A0S3R694_PHAAN</name>
<keyword evidence="2" id="KW-1185">Reference proteome</keyword>
<organism evidence="1 2">
    <name type="scientific">Vigna angularis var. angularis</name>
    <dbReference type="NCBI Taxonomy" id="157739"/>
    <lineage>
        <taxon>Eukaryota</taxon>
        <taxon>Viridiplantae</taxon>
        <taxon>Streptophyta</taxon>
        <taxon>Embryophyta</taxon>
        <taxon>Tracheophyta</taxon>
        <taxon>Spermatophyta</taxon>
        <taxon>Magnoliopsida</taxon>
        <taxon>eudicotyledons</taxon>
        <taxon>Gunneridae</taxon>
        <taxon>Pentapetalae</taxon>
        <taxon>rosids</taxon>
        <taxon>fabids</taxon>
        <taxon>Fabales</taxon>
        <taxon>Fabaceae</taxon>
        <taxon>Papilionoideae</taxon>
        <taxon>50 kb inversion clade</taxon>
        <taxon>NPAAA clade</taxon>
        <taxon>indigoferoid/millettioid clade</taxon>
        <taxon>Phaseoleae</taxon>
        <taxon>Vigna</taxon>
    </lineage>
</organism>
<proteinExistence type="predicted"/>
<evidence type="ECO:0000313" key="1">
    <source>
        <dbReference type="EMBL" id="BAT76071.1"/>
    </source>
</evidence>
<evidence type="ECO:0000313" key="2">
    <source>
        <dbReference type="Proteomes" id="UP000291084"/>
    </source>
</evidence>
<dbReference type="Proteomes" id="UP000291084">
    <property type="component" value="Chromosome 1"/>
</dbReference>